<evidence type="ECO:0000256" key="5">
    <source>
        <dbReference type="ARBA" id="ARBA00023136"/>
    </source>
</evidence>
<dbReference type="GO" id="GO:0033254">
    <property type="term" value="C:vacuolar transporter chaperone complex"/>
    <property type="evidence" value="ECO:0007669"/>
    <property type="project" value="TreeGrafter"/>
</dbReference>
<evidence type="ECO:0000256" key="6">
    <source>
        <dbReference type="SAM" id="MobiDB-lite"/>
    </source>
</evidence>
<feature type="transmembrane region" description="Helical" evidence="7">
    <location>
        <begin position="623"/>
        <end position="642"/>
    </location>
</feature>
<feature type="region of interest" description="Disordered" evidence="6">
    <location>
        <begin position="549"/>
        <end position="572"/>
    </location>
</feature>
<dbReference type="InterPro" id="IPR051572">
    <property type="entry name" value="VTC_Complex_Subunit"/>
</dbReference>
<comment type="subcellular location">
    <subcellularLocation>
        <location evidence="1">Vacuole membrane</location>
        <topology evidence="1">Multi-pass membrane protein</topology>
    </subcellularLocation>
</comment>
<dbReference type="Pfam" id="PF09359">
    <property type="entry name" value="VTC"/>
    <property type="match status" value="1"/>
</dbReference>
<keyword evidence="4 7" id="KW-1133">Transmembrane helix</keyword>
<keyword evidence="2" id="KW-0926">Vacuole</keyword>
<evidence type="ECO:0000259" key="8">
    <source>
        <dbReference type="PROSITE" id="PS51382"/>
    </source>
</evidence>
<dbReference type="PANTHER" id="PTHR46140:SF2">
    <property type="entry name" value="VACUOLAR TRANSPORTER CHAPERONE 3 COMPLEX SUBUNIT 3-RELATED"/>
    <property type="match status" value="1"/>
</dbReference>
<gene>
    <name evidence="9" type="ORF">RhiirA4_399304</name>
</gene>
<feature type="compositionally biased region" description="Acidic residues" evidence="6">
    <location>
        <begin position="556"/>
        <end position="568"/>
    </location>
</feature>
<dbReference type="Proteomes" id="UP000234323">
    <property type="component" value="Unassembled WGS sequence"/>
</dbReference>
<dbReference type="VEuPathDB" id="FungiDB:RhiirFUN_025611"/>
<dbReference type="CDD" id="cd14480">
    <property type="entry name" value="SPX_VTC2_like"/>
    <property type="match status" value="1"/>
</dbReference>
<dbReference type="PROSITE" id="PS51382">
    <property type="entry name" value="SPX"/>
    <property type="match status" value="1"/>
</dbReference>
<feature type="domain" description="SPX" evidence="8">
    <location>
        <begin position="1"/>
        <end position="144"/>
    </location>
</feature>
<evidence type="ECO:0000256" key="2">
    <source>
        <dbReference type="ARBA" id="ARBA00022554"/>
    </source>
</evidence>
<evidence type="ECO:0000313" key="10">
    <source>
        <dbReference type="Proteomes" id="UP000234323"/>
    </source>
</evidence>
<proteinExistence type="predicted"/>
<evidence type="ECO:0000313" key="9">
    <source>
        <dbReference type="EMBL" id="PKY43905.1"/>
    </source>
</evidence>
<keyword evidence="5 7" id="KW-0472">Membrane</keyword>
<dbReference type="GO" id="GO:0000329">
    <property type="term" value="C:fungal-type vacuole membrane"/>
    <property type="evidence" value="ECO:0007669"/>
    <property type="project" value="TreeGrafter"/>
</dbReference>
<evidence type="ECO:0000256" key="1">
    <source>
        <dbReference type="ARBA" id="ARBA00004128"/>
    </source>
</evidence>
<protein>
    <submittedName>
        <fullName evidence="9">SPX-domain-containing protein</fullName>
    </submittedName>
</protein>
<sequence>MKFGSQLRVALYGEWNEYYLDYDGLKKHLKRGEKKEGGYTEKDESEFVEKLDKELEKIYAFQNSKYEEIKGRVQHCENSVASISNVPSMNVPDRYAEVEREINDITEELNELAKYARLNYTGIMKIIKKHDRRTSYNLRAMFSVRLNACPFYKETFEPIIVQLSRLYHIVHQGLGDQSDVRPSTPNFSALSTSWKPSTSEERALIQTNKYWVHQDNIMEVKTSILRHLPVLVYKPGTDSSITSIYFDNEVLELYQDKVDRKPGDQIIRLRWYGNKKNTKDIFVERKIREQGEDEVKERFLIKEKHVNAFLKGEYAMEKAINKMKEDPSKTDEDIQQFQKLIKDIQDIIKEKNLSPVLRTYYNRMAFQIPGDQHVRISLDTDFYMVREDNFDNTRRRGEDEWRRNDIDGDMFSKLPSTECAKFPFAVLEVKLKLDEGEQEPAWVKELVSSHLVEEAPQFSKYVHGVATVFTSHAPSLPYWLPNIDKDILKPPNARQSQEEEEDYSESSTSHVARPKRTVSGKNVINVEVVGGRRDRKNKGKAVDYNIEEARGNEDASLLEEEEEEEEDEQQRPMGVKTIRKMFQRKKRSGPEEVILPPNISKPHNIITPVRVEPKVFFANERTFFHWMRFSVLLGSFSLALFNTSGDDRVGYMCGFIYAIISVAALIYSLIKYNKRLTMINNREPGPYDDVLAPPLVCISLVFAIGLNFYLKYNPTKVEGSEDLNNDINTYNNVDTSSFYSEHSKPFVFNMQNV</sequence>
<feature type="transmembrane region" description="Helical" evidence="7">
    <location>
        <begin position="649"/>
        <end position="670"/>
    </location>
</feature>
<reference evidence="9 10" key="1">
    <citation type="submission" date="2015-10" db="EMBL/GenBank/DDBJ databases">
        <title>Genome analyses suggest a sexual origin of heterokaryosis in a supposedly ancient asexual fungus.</title>
        <authorList>
            <person name="Ropars J."/>
            <person name="Sedzielewska K."/>
            <person name="Noel J."/>
            <person name="Charron P."/>
            <person name="Farinelli L."/>
            <person name="Marton T."/>
            <person name="Kruger M."/>
            <person name="Pelin A."/>
            <person name="Brachmann A."/>
            <person name="Corradi N."/>
        </authorList>
    </citation>
    <scope>NUCLEOTIDE SEQUENCE [LARGE SCALE GENOMIC DNA]</scope>
    <source>
        <strain evidence="9 10">A4</strain>
    </source>
</reference>
<dbReference type="AlphaFoldDB" id="A0A2I1GB94"/>
<keyword evidence="3 7" id="KW-0812">Transmembrane</keyword>
<name>A0A2I1GB94_9GLOM</name>
<dbReference type="VEuPathDB" id="FungiDB:FUN_022432"/>
<dbReference type="InterPro" id="IPR042267">
    <property type="entry name" value="VTC_sf"/>
</dbReference>
<dbReference type="InterPro" id="IPR004331">
    <property type="entry name" value="SPX_dom"/>
</dbReference>
<evidence type="ECO:0000256" key="7">
    <source>
        <dbReference type="SAM" id="Phobius"/>
    </source>
</evidence>
<feature type="region of interest" description="Disordered" evidence="6">
    <location>
        <begin position="489"/>
        <end position="517"/>
    </location>
</feature>
<dbReference type="VEuPathDB" id="FungiDB:RhiirA1_418374"/>
<comment type="caution">
    <text evidence="9">The sequence shown here is derived from an EMBL/GenBank/DDBJ whole genome shotgun (WGS) entry which is preliminary data.</text>
</comment>
<dbReference type="Pfam" id="PF03105">
    <property type="entry name" value="SPX"/>
    <property type="match status" value="1"/>
</dbReference>
<evidence type="ECO:0000256" key="4">
    <source>
        <dbReference type="ARBA" id="ARBA00022989"/>
    </source>
</evidence>
<accession>A0A2I1GB94</accession>
<keyword evidence="10" id="KW-1185">Reference proteome</keyword>
<dbReference type="Gene3D" id="3.20.100.30">
    <property type="entry name" value="VTC, catalytic tunnel domain"/>
    <property type="match status" value="1"/>
</dbReference>
<dbReference type="InterPro" id="IPR018966">
    <property type="entry name" value="VTC_domain"/>
</dbReference>
<dbReference type="GO" id="GO:0006799">
    <property type="term" value="P:polyphosphate biosynthetic process"/>
    <property type="evidence" value="ECO:0007669"/>
    <property type="project" value="UniProtKB-ARBA"/>
</dbReference>
<feature type="transmembrane region" description="Helical" evidence="7">
    <location>
        <begin position="690"/>
        <end position="710"/>
    </location>
</feature>
<evidence type="ECO:0000256" key="3">
    <source>
        <dbReference type="ARBA" id="ARBA00022692"/>
    </source>
</evidence>
<dbReference type="OrthoDB" id="6493944at2759"/>
<dbReference type="Pfam" id="PF02656">
    <property type="entry name" value="DUF202"/>
    <property type="match status" value="1"/>
</dbReference>
<dbReference type="PANTHER" id="PTHR46140">
    <property type="entry name" value="VACUOLAR TRANSPORTER CHAPERONE 1-RELATED"/>
    <property type="match status" value="1"/>
</dbReference>
<organism evidence="9 10">
    <name type="scientific">Rhizophagus irregularis</name>
    <dbReference type="NCBI Taxonomy" id="588596"/>
    <lineage>
        <taxon>Eukaryota</taxon>
        <taxon>Fungi</taxon>
        <taxon>Fungi incertae sedis</taxon>
        <taxon>Mucoromycota</taxon>
        <taxon>Glomeromycotina</taxon>
        <taxon>Glomeromycetes</taxon>
        <taxon>Glomerales</taxon>
        <taxon>Glomeraceae</taxon>
        <taxon>Rhizophagus</taxon>
    </lineage>
</organism>
<dbReference type="EMBL" id="LLXI01000283">
    <property type="protein sequence ID" value="PKY43905.1"/>
    <property type="molecule type" value="Genomic_DNA"/>
</dbReference>
<dbReference type="InterPro" id="IPR003807">
    <property type="entry name" value="DUF202"/>
</dbReference>